<gene>
    <name evidence="4" type="ORF">EPI10_006377</name>
</gene>
<evidence type="ECO:0000313" key="5">
    <source>
        <dbReference type="Proteomes" id="UP000325315"/>
    </source>
</evidence>
<keyword evidence="1" id="KW-0862">Zinc</keyword>
<dbReference type="GO" id="GO:0003676">
    <property type="term" value="F:nucleic acid binding"/>
    <property type="evidence" value="ECO:0007669"/>
    <property type="project" value="InterPro"/>
</dbReference>
<dbReference type="InterPro" id="IPR001878">
    <property type="entry name" value="Znf_CCHC"/>
</dbReference>
<dbReference type="Pfam" id="PF08284">
    <property type="entry name" value="RVP_2"/>
    <property type="match status" value="1"/>
</dbReference>
<keyword evidence="1" id="KW-0863">Zinc-finger</keyword>
<dbReference type="PANTHER" id="PTHR15503">
    <property type="entry name" value="LDOC1 RELATED"/>
    <property type="match status" value="1"/>
</dbReference>
<feature type="domain" description="CCHC-type" evidence="3">
    <location>
        <begin position="113"/>
        <end position="128"/>
    </location>
</feature>
<keyword evidence="5" id="KW-1185">Reference proteome</keyword>
<dbReference type="GO" id="GO:0008270">
    <property type="term" value="F:zinc ion binding"/>
    <property type="evidence" value="ECO:0007669"/>
    <property type="project" value="UniProtKB-KW"/>
</dbReference>
<reference evidence="5" key="1">
    <citation type="journal article" date="2019" name="Plant Biotechnol. J.">
        <title>Genome sequencing of the Australian wild diploid species Gossypium australe highlights disease resistance and delayed gland morphogenesis.</title>
        <authorList>
            <person name="Cai Y."/>
            <person name="Cai X."/>
            <person name="Wang Q."/>
            <person name="Wang P."/>
            <person name="Zhang Y."/>
            <person name="Cai C."/>
            <person name="Xu Y."/>
            <person name="Wang K."/>
            <person name="Zhou Z."/>
            <person name="Wang C."/>
            <person name="Geng S."/>
            <person name="Li B."/>
            <person name="Dong Q."/>
            <person name="Hou Y."/>
            <person name="Wang H."/>
            <person name="Ai P."/>
            <person name="Liu Z."/>
            <person name="Yi F."/>
            <person name="Sun M."/>
            <person name="An G."/>
            <person name="Cheng J."/>
            <person name="Zhang Y."/>
            <person name="Shi Q."/>
            <person name="Xie Y."/>
            <person name="Shi X."/>
            <person name="Chang Y."/>
            <person name="Huang F."/>
            <person name="Chen Y."/>
            <person name="Hong S."/>
            <person name="Mi L."/>
            <person name="Sun Q."/>
            <person name="Zhang L."/>
            <person name="Zhou B."/>
            <person name="Peng R."/>
            <person name="Zhang X."/>
            <person name="Liu F."/>
        </authorList>
    </citation>
    <scope>NUCLEOTIDE SEQUENCE [LARGE SCALE GENOMIC DNA]</scope>
    <source>
        <strain evidence="5">cv. PA1801</strain>
    </source>
</reference>
<feature type="region of interest" description="Disordered" evidence="2">
    <location>
        <begin position="140"/>
        <end position="162"/>
    </location>
</feature>
<dbReference type="Gene3D" id="4.10.60.10">
    <property type="entry name" value="Zinc finger, CCHC-type"/>
    <property type="match status" value="1"/>
</dbReference>
<feature type="compositionally biased region" description="Polar residues" evidence="2">
    <location>
        <begin position="71"/>
        <end position="87"/>
    </location>
</feature>
<dbReference type="EMBL" id="SMMG02000002">
    <property type="protein sequence ID" value="KAA3484284.1"/>
    <property type="molecule type" value="Genomic_DNA"/>
</dbReference>
<protein>
    <submittedName>
        <fullName evidence="4">DNA/RNA polymerases superfamily protein</fullName>
    </submittedName>
</protein>
<dbReference type="Pfam" id="PF00078">
    <property type="entry name" value="RVT_1"/>
    <property type="match status" value="1"/>
</dbReference>
<dbReference type="AlphaFoldDB" id="A0A5B6WT24"/>
<dbReference type="PANTHER" id="PTHR15503:SF45">
    <property type="entry name" value="RNA-DIRECTED DNA POLYMERASE HOMOLOG"/>
    <property type="match status" value="1"/>
</dbReference>
<feature type="region of interest" description="Disordered" evidence="2">
    <location>
        <begin position="57"/>
        <end position="93"/>
    </location>
</feature>
<dbReference type="Gene3D" id="3.10.10.10">
    <property type="entry name" value="HIV Type 1 Reverse Transcriptase, subunit A, domain 1"/>
    <property type="match status" value="1"/>
</dbReference>
<dbReference type="InterPro" id="IPR043502">
    <property type="entry name" value="DNA/RNA_pol_sf"/>
</dbReference>
<evidence type="ECO:0000313" key="4">
    <source>
        <dbReference type="EMBL" id="KAA3484284.1"/>
    </source>
</evidence>
<dbReference type="Gene3D" id="2.40.70.10">
    <property type="entry name" value="Acid Proteases"/>
    <property type="match status" value="1"/>
</dbReference>
<dbReference type="InterPro" id="IPR043128">
    <property type="entry name" value="Rev_trsase/Diguanyl_cyclase"/>
</dbReference>
<organism evidence="4 5">
    <name type="scientific">Gossypium australe</name>
    <dbReference type="NCBI Taxonomy" id="47621"/>
    <lineage>
        <taxon>Eukaryota</taxon>
        <taxon>Viridiplantae</taxon>
        <taxon>Streptophyta</taxon>
        <taxon>Embryophyta</taxon>
        <taxon>Tracheophyta</taxon>
        <taxon>Spermatophyta</taxon>
        <taxon>Magnoliopsida</taxon>
        <taxon>eudicotyledons</taxon>
        <taxon>Gunneridae</taxon>
        <taxon>Pentapetalae</taxon>
        <taxon>rosids</taxon>
        <taxon>malvids</taxon>
        <taxon>Malvales</taxon>
        <taxon>Malvaceae</taxon>
        <taxon>Malvoideae</taxon>
        <taxon>Gossypium</taxon>
    </lineage>
</organism>
<evidence type="ECO:0000256" key="1">
    <source>
        <dbReference type="PROSITE-ProRule" id="PRU00047"/>
    </source>
</evidence>
<dbReference type="CDD" id="cd00303">
    <property type="entry name" value="retropepsin_like"/>
    <property type="match status" value="1"/>
</dbReference>
<dbReference type="OrthoDB" id="851428at2759"/>
<evidence type="ECO:0000259" key="3">
    <source>
        <dbReference type="PROSITE" id="PS50158"/>
    </source>
</evidence>
<proteinExistence type="predicted"/>
<evidence type="ECO:0000256" key="2">
    <source>
        <dbReference type="SAM" id="MobiDB-lite"/>
    </source>
</evidence>
<dbReference type="SMART" id="SM00343">
    <property type="entry name" value="ZnF_C2HC"/>
    <property type="match status" value="1"/>
</dbReference>
<dbReference type="Proteomes" id="UP000325315">
    <property type="component" value="Unassembled WGS sequence"/>
</dbReference>
<dbReference type="Pfam" id="PF00098">
    <property type="entry name" value="zf-CCHC"/>
    <property type="match status" value="1"/>
</dbReference>
<name>A0A5B6WT24_9ROSI</name>
<dbReference type="InterPro" id="IPR000477">
    <property type="entry name" value="RT_dom"/>
</dbReference>
<dbReference type="InterPro" id="IPR021109">
    <property type="entry name" value="Peptidase_aspartic_dom_sf"/>
</dbReference>
<keyword evidence="1" id="KW-0479">Metal-binding</keyword>
<dbReference type="CDD" id="cd01647">
    <property type="entry name" value="RT_LTR"/>
    <property type="match status" value="1"/>
</dbReference>
<dbReference type="PROSITE" id="PS50158">
    <property type="entry name" value="ZF_CCHC"/>
    <property type="match status" value="1"/>
</dbReference>
<dbReference type="InterPro" id="IPR032567">
    <property type="entry name" value="RTL1-rel"/>
</dbReference>
<sequence length="421" mass="47608">MTVSEYEREFVRLSKYAREWVPSEADMEFVVLADQTHKTKELSNEAEREARKYYDRVTTSTGYSGRERGPQCSNLRSSSPYLTNVGSVGNPKPKRKHCNKFHHGECRFRTGACYRCGSLDHFLRDCPERVEKEIELTPKLSNPVSRGRPLHHPGNASGSRAPTKTYAIRAREDASAPNVITGTFSLLDNDITALIDPGSTHSYICTNLILKPPGQCVMVDKVCKNCSLMVKGYCFSDDLMLLPFDEFDVILGMDWLAQYDAVSGELLHVESDKLDGLPNGYDAYLAYVLDTKVSESKIQSVPVVCEFPDVFLKELHGFPPIREVEFSIVLVLGFSPWGASFLFVKKKDGSLRLCINYRQLNKVTIKNKYPLPRIDDLFDQLKCATEFSKIDICSGYYQLRVKNLDVPKTTLEPDMGTMIFL</sequence>
<accession>A0A5B6WT24</accession>
<dbReference type="Gene3D" id="3.30.70.270">
    <property type="match status" value="1"/>
</dbReference>
<comment type="caution">
    <text evidence="4">The sequence shown here is derived from an EMBL/GenBank/DDBJ whole genome shotgun (WGS) entry which is preliminary data.</text>
</comment>
<dbReference type="SUPFAM" id="SSF56672">
    <property type="entry name" value="DNA/RNA polymerases"/>
    <property type="match status" value="1"/>
</dbReference>